<reference evidence="1 2" key="1">
    <citation type="submission" date="2015-08" db="EMBL/GenBank/DDBJ databases">
        <title>Genomes of Paenibacillus riograndensis.</title>
        <authorList>
            <person name="Sant'Anna F.H."/>
            <person name="Souza R."/>
            <person name="Ambrosini A."/>
            <person name="Bach E."/>
            <person name="Fernandes G."/>
            <person name="Balsanelli E."/>
            <person name="Baura V.A."/>
            <person name="Pedrosa F.O."/>
            <person name="Souza E.M."/>
            <person name="Passaglia L."/>
        </authorList>
    </citation>
    <scope>NUCLEOTIDE SEQUENCE [LARGE SCALE GENOMIC DNA]</scope>
    <source>
        <strain evidence="1 2">CAS34</strain>
    </source>
</reference>
<gene>
    <name evidence="1" type="ORF">AMQ84_29810</name>
</gene>
<accession>A0A132TG55</accession>
<keyword evidence="2" id="KW-1185">Reference proteome</keyword>
<comment type="caution">
    <text evidence="1">The sequence shown here is derived from an EMBL/GenBank/DDBJ whole genome shotgun (WGS) entry which is preliminary data.</text>
</comment>
<sequence>MVKQVTAVTLCSDFSKNLIQSDYFFMSALKGQSMYSLRRKLKPEHVKELKGKINDYLAQLHGIKGDYFGYFTENPDHQFLTWKEGFHHMLHLIVNGGIRQTYRYGFLYGKLQYRYAKHNGEYLP</sequence>
<name>A0A132TG55_9BACL</name>
<dbReference type="Proteomes" id="UP000070475">
    <property type="component" value="Unassembled WGS sequence"/>
</dbReference>
<evidence type="ECO:0000313" key="1">
    <source>
        <dbReference type="EMBL" id="KWX70270.1"/>
    </source>
</evidence>
<protein>
    <submittedName>
        <fullName evidence="1">Uncharacterized protein</fullName>
    </submittedName>
</protein>
<dbReference type="PATRIC" id="fig|483937.3.peg.1897"/>
<organism evidence="1 2">
    <name type="scientific">Paenibacillus riograndensis</name>
    <dbReference type="NCBI Taxonomy" id="483937"/>
    <lineage>
        <taxon>Bacteria</taxon>
        <taxon>Bacillati</taxon>
        <taxon>Bacillota</taxon>
        <taxon>Bacilli</taxon>
        <taxon>Bacillales</taxon>
        <taxon>Paenibacillaceae</taxon>
        <taxon>Paenibacillus</taxon>
        <taxon>Paenibacillus sonchi group</taxon>
    </lineage>
</organism>
<dbReference type="EMBL" id="LIRB01000148">
    <property type="protein sequence ID" value="KWX70270.1"/>
    <property type="molecule type" value="Genomic_DNA"/>
</dbReference>
<evidence type="ECO:0000313" key="2">
    <source>
        <dbReference type="Proteomes" id="UP000070475"/>
    </source>
</evidence>
<proteinExistence type="predicted"/>
<dbReference type="AlphaFoldDB" id="A0A132TG55"/>